<feature type="binding site" evidence="7">
    <location>
        <position position="103"/>
    </location>
    <ligand>
        <name>Zn(2+)</name>
        <dbReference type="ChEBI" id="CHEBI:29105"/>
    </ligand>
</feature>
<comment type="caution">
    <text evidence="10">The sequence shown here is derived from an EMBL/GenBank/DDBJ whole genome shotgun (WGS) entry which is preliminary data.</text>
</comment>
<evidence type="ECO:0000313" key="11">
    <source>
        <dbReference type="Proteomes" id="UP000654401"/>
    </source>
</evidence>
<dbReference type="InterPro" id="IPR022380">
    <property type="entry name" value="Glu-Q_tRNA(Asp)_Synthase"/>
</dbReference>
<name>A0A8J6PBH1_9GAMM</name>
<dbReference type="InterPro" id="IPR014729">
    <property type="entry name" value="Rossmann-like_a/b/a_fold"/>
</dbReference>
<comment type="similarity">
    <text evidence="7">Belongs to the class-I aminoacyl-tRNA synthetase family. GluQ subfamily.</text>
</comment>
<feature type="domain" description="Glutamyl/glutaminyl-tRNA synthetase class Ib catalytic" evidence="9">
    <location>
        <begin position="7"/>
        <end position="110"/>
    </location>
</feature>
<evidence type="ECO:0000256" key="8">
    <source>
        <dbReference type="RuleBase" id="RU363037"/>
    </source>
</evidence>
<evidence type="ECO:0000256" key="6">
    <source>
        <dbReference type="ARBA" id="ARBA00023146"/>
    </source>
</evidence>
<keyword evidence="6 7" id="KW-0030">Aminoacyl-tRNA synthetase</keyword>
<protein>
    <recommendedName>
        <fullName evidence="7">Glutamyl-Q tRNA(Asp) synthetase</fullName>
        <shortName evidence="7">Glu-Q-RSs</shortName>
        <ecNumber evidence="7">6.1.1.-</ecNumber>
    </recommendedName>
</protein>
<dbReference type="EC" id="6.1.1.-" evidence="7"/>
<dbReference type="Gene3D" id="3.40.50.620">
    <property type="entry name" value="HUPs"/>
    <property type="match status" value="1"/>
</dbReference>
<keyword evidence="4 7" id="KW-0862">Zinc</keyword>
<feature type="binding site" evidence="7">
    <location>
        <begin position="9"/>
        <end position="13"/>
    </location>
    <ligand>
        <name>L-glutamate</name>
        <dbReference type="ChEBI" id="CHEBI:29985"/>
    </ligand>
</feature>
<evidence type="ECO:0000256" key="7">
    <source>
        <dbReference type="HAMAP-Rule" id="MF_01428"/>
    </source>
</evidence>
<dbReference type="Proteomes" id="UP000654401">
    <property type="component" value="Unassembled WGS sequence"/>
</dbReference>
<dbReference type="InterPro" id="IPR049940">
    <property type="entry name" value="GluQ/Sye"/>
</dbReference>
<dbReference type="Pfam" id="PF00749">
    <property type="entry name" value="tRNA-synt_1c"/>
    <property type="match status" value="2"/>
</dbReference>
<evidence type="ECO:0000256" key="3">
    <source>
        <dbReference type="ARBA" id="ARBA00022741"/>
    </source>
</evidence>
<dbReference type="EMBL" id="JACNFK010000034">
    <property type="protein sequence ID" value="MBC8520071.1"/>
    <property type="molecule type" value="Genomic_DNA"/>
</dbReference>
<proteinExistence type="inferred from homology"/>
<feature type="binding site" evidence="7">
    <location>
        <position position="114"/>
    </location>
    <ligand>
        <name>Zn(2+)</name>
        <dbReference type="ChEBI" id="CHEBI:29105"/>
    </ligand>
</feature>
<keyword evidence="2 7" id="KW-0479">Metal-binding</keyword>
<dbReference type="NCBIfam" id="NF004314">
    <property type="entry name" value="PRK05710.1-3"/>
    <property type="match status" value="1"/>
</dbReference>
<feature type="binding site" evidence="7">
    <location>
        <position position="118"/>
    </location>
    <ligand>
        <name>Zn(2+)</name>
        <dbReference type="ChEBI" id="CHEBI:29105"/>
    </ligand>
</feature>
<feature type="short sequence motif" description="'HIGH' region" evidence="7">
    <location>
        <begin position="12"/>
        <end position="22"/>
    </location>
</feature>
<evidence type="ECO:0000313" key="10">
    <source>
        <dbReference type="EMBL" id="MBC8520071.1"/>
    </source>
</evidence>
<keyword evidence="8" id="KW-0648">Protein biosynthesis</keyword>
<evidence type="ECO:0000256" key="4">
    <source>
        <dbReference type="ARBA" id="ARBA00022833"/>
    </source>
</evidence>
<dbReference type="GO" id="GO:0004818">
    <property type="term" value="F:glutamate-tRNA ligase activity"/>
    <property type="evidence" value="ECO:0007669"/>
    <property type="project" value="TreeGrafter"/>
</dbReference>
<feature type="binding site" evidence="7">
    <location>
        <position position="45"/>
    </location>
    <ligand>
        <name>L-glutamate</name>
        <dbReference type="ChEBI" id="CHEBI:29985"/>
    </ligand>
</feature>
<dbReference type="GO" id="GO:0005829">
    <property type="term" value="C:cytosol"/>
    <property type="evidence" value="ECO:0007669"/>
    <property type="project" value="TreeGrafter"/>
</dbReference>
<feature type="binding site" evidence="7">
    <location>
        <position position="171"/>
    </location>
    <ligand>
        <name>L-glutamate</name>
        <dbReference type="ChEBI" id="CHEBI:29985"/>
    </ligand>
</feature>
<keyword evidence="5 7" id="KW-0067">ATP-binding</keyword>
<organism evidence="10 11">
    <name type="scientific">Candidatus Thiopontia autotrophica</name>
    <dbReference type="NCBI Taxonomy" id="2841688"/>
    <lineage>
        <taxon>Bacteria</taxon>
        <taxon>Pseudomonadati</taxon>
        <taxon>Pseudomonadota</taxon>
        <taxon>Gammaproteobacteria</taxon>
        <taxon>Candidatus Thiopontia</taxon>
    </lineage>
</organism>
<sequence length="292" mass="33661">MNHTNYRGRFAPSPSGDLHFGSLVAATGSYLEAKTNSGEWLVRIEDLDLPRTAHGATDSILATLERHQMQWDHSVIFQSTRNEYYQESLKLLLESDLLFACECSRNQLKGITPYPGSCRNKNLPLENHAIRIRVDDEVITLNDKWQGRHLWNMKKNIGDFIVRRRDGIYAYQLAVVVDDYLQGITHIVRGSDLLESTPRQIYLQQQLDYTTPNYAHLPIAVDNHGIKLSKQHQTQPINRDKPVENIFNALEFLGQNPPNELLTYPLNSVWEWALENWRSNKSLEKPARKSQV</sequence>
<dbReference type="Gene3D" id="3.90.800.10">
    <property type="entry name" value="Glutamyl-tRNA Synthetase, Domain 3"/>
    <property type="match status" value="1"/>
</dbReference>
<feature type="binding site" evidence="7">
    <location>
        <position position="101"/>
    </location>
    <ligand>
        <name>Zn(2+)</name>
        <dbReference type="ChEBI" id="CHEBI:29105"/>
    </ligand>
</feature>
<reference evidence="10 11" key="1">
    <citation type="submission" date="2020-08" db="EMBL/GenBank/DDBJ databases">
        <title>Bridging the membrane lipid divide: bacteria of the FCB group superphylum have the potential to synthesize archaeal ether lipids.</title>
        <authorList>
            <person name="Villanueva L."/>
            <person name="Von Meijenfeldt F.A.B."/>
            <person name="Westbye A.B."/>
            <person name="Yadav S."/>
            <person name="Hopmans E.C."/>
            <person name="Dutilh B.E."/>
            <person name="Sinninghe Damste J.S."/>
        </authorList>
    </citation>
    <scope>NUCLEOTIDE SEQUENCE [LARGE SCALE GENOMIC DNA]</scope>
    <source>
        <strain evidence="10">NIOZ-UU100</strain>
    </source>
</reference>
<evidence type="ECO:0000259" key="9">
    <source>
        <dbReference type="Pfam" id="PF00749"/>
    </source>
</evidence>
<dbReference type="PANTHER" id="PTHR43311:SF1">
    <property type="entry name" value="GLUTAMYL-Q TRNA(ASP) SYNTHETASE"/>
    <property type="match status" value="1"/>
</dbReference>
<comment type="cofactor">
    <cofactor evidence="7">
        <name>Zn(2+)</name>
        <dbReference type="ChEBI" id="CHEBI:29105"/>
    </cofactor>
    <text evidence="7">Binds 1 zinc ion per subunit.</text>
</comment>
<evidence type="ECO:0000256" key="1">
    <source>
        <dbReference type="ARBA" id="ARBA00022598"/>
    </source>
</evidence>
<feature type="binding site" evidence="7">
    <location>
        <position position="189"/>
    </location>
    <ligand>
        <name>L-glutamate</name>
        <dbReference type="ChEBI" id="CHEBI:29985"/>
    </ligand>
</feature>
<gene>
    <name evidence="10" type="primary">gluQRS</name>
    <name evidence="7" type="synonym">gluQ</name>
    <name evidence="10" type="ORF">H8D24_06675</name>
</gene>
<dbReference type="NCBIfam" id="TIGR03838">
    <property type="entry name" value="queuosine_YadB"/>
    <property type="match status" value="1"/>
</dbReference>
<dbReference type="GO" id="GO:0006400">
    <property type="term" value="P:tRNA modification"/>
    <property type="evidence" value="ECO:0007669"/>
    <property type="project" value="InterPro"/>
</dbReference>
<comment type="function">
    <text evidence="7">Catalyzes the tRNA-independent activation of glutamate in presence of ATP and the subsequent transfer of glutamate onto a tRNA(Asp). Glutamate is transferred on the 2-amino-5-(4,5-dihydroxy-2-cyclopenten-1-yl) moiety of the queuosine in the wobble position of the QUC anticodon.</text>
</comment>
<dbReference type="PRINTS" id="PR00987">
    <property type="entry name" value="TRNASYNTHGLU"/>
</dbReference>
<dbReference type="InterPro" id="IPR000924">
    <property type="entry name" value="Glu/Gln-tRNA-synth"/>
</dbReference>
<evidence type="ECO:0000256" key="2">
    <source>
        <dbReference type="ARBA" id="ARBA00022723"/>
    </source>
</evidence>
<dbReference type="PANTHER" id="PTHR43311">
    <property type="entry name" value="GLUTAMATE--TRNA LIGASE"/>
    <property type="match status" value="1"/>
</dbReference>
<feature type="binding site" evidence="7">
    <location>
        <position position="230"/>
    </location>
    <ligand>
        <name>ATP</name>
        <dbReference type="ChEBI" id="CHEBI:30616"/>
    </ligand>
</feature>
<dbReference type="GO" id="GO:0006424">
    <property type="term" value="P:glutamyl-tRNA aminoacylation"/>
    <property type="evidence" value="ECO:0007669"/>
    <property type="project" value="InterPro"/>
</dbReference>
<evidence type="ECO:0000256" key="5">
    <source>
        <dbReference type="ARBA" id="ARBA00022840"/>
    </source>
</evidence>
<dbReference type="FunFam" id="3.40.50.620:FF:000093">
    <property type="entry name" value="Glutamyl-Q tRNA(Asp) synthetase"/>
    <property type="match status" value="1"/>
</dbReference>
<feature type="domain" description="Glutamyl/glutaminyl-tRNA synthetase class Ib catalytic" evidence="9">
    <location>
        <begin position="122"/>
        <end position="255"/>
    </location>
</feature>
<dbReference type="InterPro" id="IPR020058">
    <property type="entry name" value="Glu/Gln-tRNA-synth_Ib_cat-dom"/>
</dbReference>
<keyword evidence="1 7" id="KW-0436">Ligase</keyword>
<accession>A0A8J6PBH1</accession>
<keyword evidence="3 7" id="KW-0547">Nucleotide-binding</keyword>
<feature type="short sequence motif" description="'KMSKS' region" evidence="7">
    <location>
        <begin position="227"/>
        <end position="231"/>
    </location>
</feature>
<dbReference type="SUPFAM" id="SSF52374">
    <property type="entry name" value="Nucleotidylyl transferase"/>
    <property type="match status" value="1"/>
</dbReference>
<dbReference type="GO" id="GO:0005524">
    <property type="term" value="F:ATP binding"/>
    <property type="evidence" value="ECO:0007669"/>
    <property type="project" value="UniProtKB-KW"/>
</dbReference>
<dbReference type="GO" id="GO:0008270">
    <property type="term" value="F:zinc ion binding"/>
    <property type="evidence" value="ECO:0007669"/>
    <property type="project" value="UniProtKB-UniRule"/>
</dbReference>
<dbReference type="HAMAP" id="MF_01428">
    <property type="entry name" value="Glu_Q_tRNA_synth"/>
    <property type="match status" value="1"/>
</dbReference>
<dbReference type="AlphaFoldDB" id="A0A8J6PBH1"/>